<reference evidence="1 2" key="1">
    <citation type="journal article" date="2024" name="Plant Biotechnol. J.">
        <title>Genome and CRISPR/Cas9 system of a widespread forest tree (Populus alba) in the world.</title>
        <authorList>
            <person name="Liu Y.J."/>
            <person name="Jiang P.F."/>
            <person name="Han X.M."/>
            <person name="Li X.Y."/>
            <person name="Wang H.M."/>
            <person name="Wang Y.J."/>
            <person name="Wang X.X."/>
            <person name="Zeng Q.Y."/>
        </authorList>
    </citation>
    <scope>NUCLEOTIDE SEQUENCE [LARGE SCALE GENOMIC DNA]</scope>
    <source>
        <strain evidence="2">cv. PAL-ZL1</strain>
    </source>
</reference>
<evidence type="ECO:0000313" key="1">
    <source>
        <dbReference type="EMBL" id="KAL3576128.1"/>
    </source>
</evidence>
<dbReference type="Proteomes" id="UP000309997">
    <property type="component" value="Unassembled WGS sequence"/>
</dbReference>
<sequence length="240" mass="26251">MAAFDSFEDIQPSNHTPFDEVDDESYSNFGSYSTAAAAPDEFSGGGVSVDHVSASPDVFGFGSDADPVTLIRVRSGRYMLRARNGSNGYNGADDGIFVSHCSLEVDQNPIHRWSRPFHVSRCTNPGSSTTILEMMEGLFMPYTIDTSSRNSYANPLGSMPKKTVPVPGSSLDFQDDRDQISFGSWTFPSTFQLLKTVLNEYDTAIYKANSVYMVAEYEIYGDTHGREAAIVLAGVARILT</sequence>
<name>A0ACC4BC33_POPAL</name>
<evidence type="ECO:0000313" key="2">
    <source>
        <dbReference type="Proteomes" id="UP000309997"/>
    </source>
</evidence>
<keyword evidence="2" id="KW-1185">Reference proteome</keyword>
<organism evidence="1 2">
    <name type="scientific">Populus alba</name>
    <name type="common">White poplar</name>
    <dbReference type="NCBI Taxonomy" id="43335"/>
    <lineage>
        <taxon>Eukaryota</taxon>
        <taxon>Viridiplantae</taxon>
        <taxon>Streptophyta</taxon>
        <taxon>Embryophyta</taxon>
        <taxon>Tracheophyta</taxon>
        <taxon>Spermatophyta</taxon>
        <taxon>Magnoliopsida</taxon>
        <taxon>eudicotyledons</taxon>
        <taxon>Gunneridae</taxon>
        <taxon>Pentapetalae</taxon>
        <taxon>rosids</taxon>
        <taxon>fabids</taxon>
        <taxon>Malpighiales</taxon>
        <taxon>Salicaceae</taxon>
        <taxon>Saliceae</taxon>
        <taxon>Populus</taxon>
    </lineage>
</organism>
<dbReference type="EMBL" id="RCHU02000011">
    <property type="protein sequence ID" value="KAL3576128.1"/>
    <property type="molecule type" value="Genomic_DNA"/>
</dbReference>
<accession>A0ACC4BC33</accession>
<protein>
    <submittedName>
        <fullName evidence="1">Uncharacterized protein</fullName>
    </submittedName>
</protein>
<proteinExistence type="predicted"/>
<comment type="caution">
    <text evidence="1">The sequence shown here is derived from an EMBL/GenBank/DDBJ whole genome shotgun (WGS) entry which is preliminary data.</text>
</comment>
<gene>
    <name evidence="1" type="ORF">D5086_021411</name>
</gene>